<feature type="non-terminal residue" evidence="1">
    <location>
        <position position="27"/>
    </location>
</feature>
<accession>A0A383B2I3</accession>
<protein>
    <submittedName>
        <fullName evidence="1">Uncharacterized protein</fullName>
    </submittedName>
</protein>
<organism evidence="1">
    <name type="scientific">marine metagenome</name>
    <dbReference type="NCBI Taxonomy" id="408172"/>
    <lineage>
        <taxon>unclassified sequences</taxon>
        <taxon>metagenomes</taxon>
        <taxon>ecological metagenomes</taxon>
    </lineage>
</organism>
<reference evidence="1" key="1">
    <citation type="submission" date="2018-05" db="EMBL/GenBank/DDBJ databases">
        <authorList>
            <person name="Lanie J.A."/>
            <person name="Ng W.-L."/>
            <person name="Kazmierczak K.M."/>
            <person name="Andrzejewski T.M."/>
            <person name="Davidsen T.M."/>
            <person name="Wayne K.J."/>
            <person name="Tettelin H."/>
            <person name="Glass J.I."/>
            <person name="Rusch D."/>
            <person name="Podicherti R."/>
            <person name="Tsui H.-C.T."/>
            <person name="Winkler M.E."/>
        </authorList>
    </citation>
    <scope>NUCLEOTIDE SEQUENCE</scope>
</reference>
<feature type="non-terminal residue" evidence="1">
    <location>
        <position position="1"/>
    </location>
</feature>
<dbReference type="AlphaFoldDB" id="A0A383B2I3"/>
<name>A0A383B2I3_9ZZZZ</name>
<evidence type="ECO:0000313" key="1">
    <source>
        <dbReference type="EMBL" id="SVE14010.1"/>
    </source>
</evidence>
<dbReference type="EMBL" id="UINC01196827">
    <property type="protein sequence ID" value="SVE14010.1"/>
    <property type="molecule type" value="Genomic_DNA"/>
</dbReference>
<proteinExistence type="predicted"/>
<sequence length="27" mass="2849">IPAAAKRWANAKPMPEAPPVITATFPC</sequence>
<gene>
    <name evidence="1" type="ORF">METZ01_LOCUS466864</name>
</gene>